<dbReference type="EMBL" id="BPLQ01000233">
    <property type="protein sequence ID" value="GIX69140.1"/>
    <property type="molecule type" value="Genomic_DNA"/>
</dbReference>
<comment type="caution">
    <text evidence="2">The sequence shown here is derived from an EMBL/GenBank/DDBJ whole genome shotgun (WGS) entry which is preliminary data.</text>
</comment>
<evidence type="ECO:0000256" key="1">
    <source>
        <dbReference type="SAM" id="MobiDB-lite"/>
    </source>
</evidence>
<accession>A0AAV4MBA1</accession>
<feature type="region of interest" description="Disordered" evidence="1">
    <location>
        <begin position="89"/>
        <end position="113"/>
    </location>
</feature>
<organism evidence="2 3">
    <name type="scientific">Caerostris darwini</name>
    <dbReference type="NCBI Taxonomy" id="1538125"/>
    <lineage>
        <taxon>Eukaryota</taxon>
        <taxon>Metazoa</taxon>
        <taxon>Ecdysozoa</taxon>
        <taxon>Arthropoda</taxon>
        <taxon>Chelicerata</taxon>
        <taxon>Arachnida</taxon>
        <taxon>Araneae</taxon>
        <taxon>Araneomorphae</taxon>
        <taxon>Entelegynae</taxon>
        <taxon>Araneoidea</taxon>
        <taxon>Araneidae</taxon>
        <taxon>Caerostris</taxon>
    </lineage>
</organism>
<proteinExistence type="predicted"/>
<evidence type="ECO:0000313" key="2">
    <source>
        <dbReference type="EMBL" id="GIX69140.1"/>
    </source>
</evidence>
<dbReference type="Proteomes" id="UP001054837">
    <property type="component" value="Unassembled WGS sequence"/>
</dbReference>
<feature type="region of interest" description="Disordered" evidence="1">
    <location>
        <begin position="35"/>
        <end position="66"/>
    </location>
</feature>
<evidence type="ECO:0000313" key="3">
    <source>
        <dbReference type="Proteomes" id="UP001054837"/>
    </source>
</evidence>
<sequence length="113" mass="12641">MERRPHGWRPKPKSTLKLSLCLLQTQQRDLRKRTKRAKILSPVSHKSNNPFPAPSSGVGGGGQRKENIAYLRPRKFQTRPEPFVFMGKSLSTRSEASSMIPGPEGSARENLSS</sequence>
<reference evidence="2 3" key="1">
    <citation type="submission" date="2021-06" db="EMBL/GenBank/DDBJ databases">
        <title>Caerostris darwini draft genome.</title>
        <authorList>
            <person name="Kono N."/>
            <person name="Arakawa K."/>
        </authorList>
    </citation>
    <scope>NUCLEOTIDE SEQUENCE [LARGE SCALE GENOMIC DNA]</scope>
</reference>
<protein>
    <submittedName>
        <fullName evidence="2">Uncharacterized protein</fullName>
    </submittedName>
</protein>
<dbReference type="AlphaFoldDB" id="A0AAV4MBA1"/>
<gene>
    <name evidence="2" type="ORF">CDAR_486181</name>
</gene>
<keyword evidence="3" id="KW-1185">Reference proteome</keyword>
<name>A0AAV4MBA1_9ARAC</name>